<evidence type="ECO:0000256" key="1">
    <source>
        <dbReference type="SAM" id="Phobius"/>
    </source>
</evidence>
<evidence type="ECO:0000313" key="2">
    <source>
        <dbReference type="EMBL" id="GBG27342.1"/>
    </source>
</evidence>
<dbReference type="CDD" id="cd15841">
    <property type="entry name" value="SNARE_Qc"/>
    <property type="match status" value="1"/>
</dbReference>
<dbReference type="Proteomes" id="UP000241890">
    <property type="component" value="Unassembled WGS sequence"/>
</dbReference>
<dbReference type="OrthoDB" id="29755at2759"/>
<feature type="transmembrane region" description="Helical" evidence="1">
    <location>
        <begin position="285"/>
        <end position="305"/>
    </location>
</feature>
<reference evidence="2 3" key="1">
    <citation type="submission" date="2017-12" db="EMBL/GenBank/DDBJ databases">
        <title>Sequencing, de novo assembly and annotation of complete genome of a new Thraustochytrid species, strain FCC1311.</title>
        <authorList>
            <person name="Sedici K."/>
            <person name="Godart F."/>
            <person name="Aiese Cigliano R."/>
            <person name="Sanseverino W."/>
            <person name="Barakat M."/>
            <person name="Ortet P."/>
            <person name="Marechal E."/>
            <person name="Cagnac O."/>
            <person name="Amato A."/>
        </authorList>
    </citation>
    <scope>NUCLEOTIDE SEQUENCE [LARGE SCALE GENOMIC DNA]</scope>
</reference>
<evidence type="ECO:0000313" key="3">
    <source>
        <dbReference type="Proteomes" id="UP000241890"/>
    </source>
</evidence>
<sequence length="306" mass="34432">MAVTKAKRSKRVIEVEDLLMRLRAIEKEMPVQEKKDKTKASSDRFMEAKKEFLAGMASVKDSLRSMHDTKGITRSRDQIAQAHQVRKQLKDLNEIFLEMERLHSKEVRKKRRKLSDEELATRTQFLQEFKVQLERMKKLSSKATSVTSGAAGTAAAGGVDDQDLEVGGSGFDTASFFRNLDPGTGGASSGARTQPKNVELTEMQQQSLEQIKRRDQEFDEVLDQIGELIDQAGEKAKIIQDEINLQDKMMDEVDENLAKAKVKMDNLNVALKKNLEDSGMGMERFCINIMCFILLLGVVGIILSFV</sequence>
<dbReference type="EMBL" id="BEYU01000029">
    <property type="protein sequence ID" value="GBG27342.1"/>
    <property type="molecule type" value="Genomic_DNA"/>
</dbReference>
<dbReference type="Gene3D" id="1.20.5.110">
    <property type="match status" value="1"/>
</dbReference>
<proteinExistence type="predicted"/>
<keyword evidence="1" id="KW-0812">Transmembrane</keyword>
<keyword evidence="3" id="KW-1185">Reference proteome</keyword>
<evidence type="ECO:0008006" key="4">
    <source>
        <dbReference type="Google" id="ProtNLM"/>
    </source>
</evidence>
<dbReference type="SUPFAM" id="SSF58038">
    <property type="entry name" value="SNARE fusion complex"/>
    <property type="match status" value="1"/>
</dbReference>
<keyword evidence="1" id="KW-1133">Transmembrane helix</keyword>
<protein>
    <recommendedName>
        <fullName evidence="4">t-SNARE coiled-coil homology domain-containing protein</fullName>
    </recommendedName>
</protein>
<accession>A0A2R5G8F8</accession>
<gene>
    <name evidence="2" type="ORF">FCC1311_035642</name>
</gene>
<comment type="caution">
    <text evidence="2">The sequence shown here is derived from an EMBL/GenBank/DDBJ whole genome shotgun (WGS) entry which is preliminary data.</text>
</comment>
<name>A0A2R5G8F8_9STRA</name>
<organism evidence="2 3">
    <name type="scientific">Hondaea fermentalgiana</name>
    <dbReference type="NCBI Taxonomy" id="2315210"/>
    <lineage>
        <taxon>Eukaryota</taxon>
        <taxon>Sar</taxon>
        <taxon>Stramenopiles</taxon>
        <taxon>Bigyra</taxon>
        <taxon>Labyrinthulomycetes</taxon>
        <taxon>Thraustochytrida</taxon>
        <taxon>Thraustochytriidae</taxon>
        <taxon>Hondaea</taxon>
    </lineage>
</organism>
<keyword evidence="1" id="KW-0472">Membrane</keyword>
<dbReference type="AlphaFoldDB" id="A0A2R5G8F8"/>
<dbReference type="InParanoid" id="A0A2R5G8F8"/>